<evidence type="ECO:0000313" key="2">
    <source>
        <dbReference type="Proteomes" id="UP000324222"/>
    </source>
</evidence>
<name>A0A5B7GA62_PORTR</name>
<proteinExistence type="predicted"/>
<dbReference type="AlphaFoldDB" id="A0A5B7GA62"/>
<protein>
    <submittedName>
        <fullName evidence="1">Uncharacterized protein</fullName>
    </submittedName>
</protein>
<evidence type="ECO:0000313" key="1">
    <source>
        <dbReference type="EMBL" id="MPC54018.1"/>
    </source>
</evidence>
<gene>
    <name evidence="1" type="ORF">E2C01_047924</name>
</gene>
<dbReference type="EMBL" id="VSRR010012051">
    <property type="protein sequence ID" value="MPC54018.1"/>
    <property type="molecule type" value="Genomic_DNA"/>
</dbReference>
<reference evidence="1 2" key="1">
    <citation type="submission" date="2019-05" db="EMBL/GenBank/DDBJ databases">
        <title>Another draft genome of Portunus trituberculatus and its Hox gene families provides insights of decapod evolution.</title>
        <authorList>
            <person name="Jeong J.-H."/>
            <person name="Song I."/>
            <person name="Kim S."/>
            <person name="Choi T."/>
            <person name="Kim D."/>
            <person name="Ryu S."/>
            <person name="Kim W."/>
        </authorList>
    </citation>
    <scope>NUCLEOTIDE SEQUENCE [LARGE SCALE GENOMIC DNA]</scope>
    <source>
        <tissue evidence="1">Muscle</tissue>
    </source>
</reference>
<dbReference type="Proteomes" id="UP000324222">
    <property type="component" value="Unassembled WGS sequence"/>
</dbReference>
<keyword evidence="2" id="KW-1185">Reference proteome</keyword>
<accession>A0A5B7GA62</accession>
<comment type="caution">
    <text evidence="1">The sequence shown here is derived from an EMBL/GenBank/DDBJ whole genome shotgun (WGS) entry which is preliminary data.</text>
</comment>
<organism evidence="1 2">
    <name type="scientific">Portunus trituberculatus</name>
    <name type="common">Swimming crab</name>
    <name type="synonym">Neptunus trituberculatus</name>
    <dbReference type="NCBI Taxonomy" id="210409"/>
    <lineage>
        <taxon>Eukaryota</taxon>
        <taxon>Metazoa</taxon>
        <taxon>Ecdysozoa</taxon>
        <taxon>Arthropoda</taxon>
        <taxon>Crustacea</taxon>
        <taxon>Multicrustacea</taxon>
        <taxon>Malacostraca</taxon>
        <taxon>Eumalacostraca</taxon>
        <taxon>Eucarida</taxon>
        <taxon>Decapoda</taxon>
        <taxon>Pleocyemata</taxon>
        <taxon>Brachyura</taxon>
        <taxon>Eubrachyura</taxon>
        <taxon>Portunoidea</taxon>
        <taxon>Portunidae</taxon>
        <taxon>Portuninae</taxon>
        <taxon>Portunus</taxon>
    </lineage>
</organism>
<sequence>MCPSTEGVLHCYSGYYHHQGYCCHIYTYLSMKNNLTKLNIHWSNLTN</sequence>